<dbReference type="Pfam" id="PF12840">
    <property type="entry name" value="HTH_20"/>
    <property type="match status" value="1"/>
</dbReference>
<dbReference type="InterPro" id="IPR011991">
    <property type="entry name" value="ArsR-like_HTH"/>
</dbReference>
<accession>A0ABU5IVY8</accession>
<dbReference type="Gene3D" id="1.10.10.10">
    <property type="entry name" value="Winged helix-like DNA-binding domain superfamily/Winged helix DNA-binding domain"/>
    <property type="match status" value="1"/>
</dbReference>
<evidence type="ECO:0000259" key="2">
    <source>
        <dbReference type="SMART" id="SM00418"/>
    </source>
</evidence>
<dbReference type="EMBL" id="JAXOFX010000003">
    <property type="protein sequence ID" value="MDZ5471305.1"/>
    <property type="molecule type" value="Genomic_DNA"/>
</dbReference>
<feature type="domain" description="HTH arsR-type" evidence="2">
    <location>
        <begin position="16"/>
        <end position="105"/>
    </location>
</feature>
<evidence type="ECO:0000256" key="1">
    <source>
        <dbReference type="ARBA" id="ARBA00023125"/>
    </source>
</evidence>
<dbReference type="CDD" id="cd00090">
    <property type="entry name" value="HTH_ARSR"/>
    <property type="match status" value="1"/>
</dbReference>
<protein>
    <submittedName>
        <fullName evidence="3">Helix-turn-helix domain-containing protein</fullName>
    </submittedName>
</protein>
<keyword evidence="1" id="KW-0238">DNA-binding</keyword>
<evidence type="ECO:0000313" key="3">
    <source>
        <dbReference type="EMBL" id="MDZ5471305.1"/>
    </source>
</evidence>
<dbReference type="Proteomes" id="UP001290455">
    <property type="component" value="Unassembled WGS sequence"/>
</dbReference>
<dbReference type="SUPFAM" id="SSF46785">
    <property type="entry name" value="Winged helix' DNA-binding domain"/>
    <property type="match status" value="1"/>
</dbReference>
<proteinExistence type="predicted"/>
<sequence>MTNFKQEDTFEVTSLEKMKALSHPLRQRILASLRDQVPKTSQQLSLKIGEPRNKVHYHIQQLHKAGLLVITETKIKGNFTEKYYLPIANKIIYKLEEDSINDEMKHSELQMNEALLNEHKELYLQAIEDFFCQKSNSKPLLIGLNKELSKEQVLEFKKDIEALLEKWYQTDAKGNELNFWELAVMLYPINRN</sequence>
<dbReference type="InterPro" id="IPR001845">
    <property type="entry name" value="HTH_ArsR_DNA-bd_dom"/>
</dbReference>
<evidence type="ECO:0000313" key="4">
    <source>
        <dbReference type="Proteomes" id="UP001290455"/>
    </source>
</evidence>
<organism evidence="3 4">
    <name type="scientific">Robertmurraya mangrovi</name>
    <dbReference type="NCBI Taxonomy" id="3098077"/>
    <lineage>
        <taxon>Bacteria</taxon>
        <taxon>Bacillati</taxon>
        <taxon>Bacillota</taxon>
        <taxon>Bacilli</taxon>
        <taxon>Bacillales</taxon>
        <taxon>Bacillaceae</taxon>
        <taxon>Robertmurraya</taxon>
    </lineage>
</organism>
<dbReference type="SMART" id="SM00418">
    <property type="entry name" value="HTH_ARSR"/>
    <property type="match status" value="1"/>
</dbReference>
<dbReference type="InterPro" id="IPR036388">
    <property type="entry name" value="WH-like_DNA-bd_sf"/>
</dbReference>
<name>A0ABU5IVY8_9BACI</name>
<comment type="caution">
    <text evidence="3">The sequence shown here is derived from an EMBL/GenBank/DDBJ whole genome shotgun (WGS) entry which is preliminary data.</text>
</comment>
<gene>
    <name evidence="3" type="ORF">SM124_06050</name>
</gene>
<dbReference type="InterPro" id="IPR036390">
    <property type="entry name" value="WH_DNA-bd_sf"/>
</dbReference>
<dbReference type="RefSeq" id="WP_322445604.1">
    <property type="nucleotide sequence ID" value="NZ_JAXOFX010000003.1"/>
</dbReference>
<reference evidence="3 4" key="1">
    <citation type="submission" date="2023-11" db="EMBL/GenBank/DDBJ databases">
        <title>Bacillus jintuensis, isolated from a mudflat on the Beibu Gulf coast.</title>
        <authorList>
            <person name="Li M."/>
        </authorList>
    </citation>
    <scope>NUCLEOTIDE SEQUENCE [LARGE SCALE GENOMIC DNA]</scope>
    <source>
        <strain evidence="3 4">31A1R</strain>
    </source>
</reference>
<keyword evidence="4" id="KW-1185">Reference proteome</keyword>